<feature type="domain" description="HTH tetR-type" evidence="5">
    <location>
        <begin position="13"/>
        <end position="73"/>
    </location>
</feature>
<dbReference type="Pfam" id="PF00440">
    <property type="entry name" value="TetR_N"/>
    <property type="match status" value="1"/>
</dbReference>
<dbReference type="PRINTS" id="PR00455">
    <property type="entry name" value="HTHTETR"/>
</dbReference>
<evidence type="ECO:0000313" key="6">
    <source>
        <dbReference type="EMBL" id="KTR06471.1"/>
    </source>
</evidence>
<dbReference type="STRING" id="33881.NS184_08965"/>
<evidence type="ECO:0000256" key="2">
    <source>
        <dbReference type="ARBA" id="ARBA00023125"/>
    </source>
</evidence>
<dbReference type="PROSITE" id="PS50977">
    <property type="entry name" value="HTH_TETR_2"/>
    <property type="match status" value="1"/>
</dbReference>
<name>A0A175RSP2_9MICO</name>
<dbReference type="InterPro" id="IPR009057">
    <property type="entry name" value="Homeodomain-like_sf"/>
</dbReference>
<keyword evidence="1" id="KW-0805">Transcription regulation</keyword>
<dbReference type="FunFam" id="1.10.10.60:FF:000141">
    <property type="entry name" value="TetR family transcriptional regulator"/>
    <property type="match status" value="1"/>
</dbReference>
<gene>
    <name evidence="6" type="ORF">NS184_08965</name>
</gene>
<dbReference type="AlphaFoldDB" id="A0A175RSP2"/>
<dbReference type="PROSITE" id="PS01081">
    <property type="entry name" value="HTH_TETR_1"/>
    <property type="match status" value="1"/>
</dbReference>
<dbReference type="Proteomes" id="UP000078252">
    <property type="component" value="Unassembled WGS sequence"/>
</dbReference>
<comment type="caution">
    <text evidence="6">The sequence shown here is derived from an EMBL/GenBank/DDBJ whole genome shotgun (WGS) entry which is preliminary data.</text>
</comment>
<dbReference type="NCBIfam" id="NF041196">
    <property type="entry name" value="ScbR_bind_reg"/>
    <property type="match status" value="1"/>
</dbReference>
<dbReference type="PANTHER" id="PTHR30055:SF234">
    <property type="entry name" value="HTH-TYPE TRANSCRIPTIONAL REGULATOR BETI"/>
    <property type="match status" value="1"/>
</dbReference>
<evidence type="ECO:0000256" key="4">
    <source>
        <dbReference type="PROSITE-ProRule" id="PRU00335"/>
    </source>
</evidence>
<dbReference type="PANTHER" id="PTHR30055">
    <property type="entry name" value="HTH-TYPE TRANSCRIPTIONAL REGULATOR RUTR"/>
    <property type="match status" value="1"/>
</dbReference>
<dbReference type="EMBL" id="LDQC01000048">
    <property type="protein sequence ID" value="KTR06471.1"/>
    <property type="molecule type" value="Genomic_DNA"/>
</dbReference>
<dbReference type="InterPro" id="IPR001647">
    <property type="entry name" value="HTH_TetR"/>
</dbReference>
<sequence>MSQDGPSRQRRAVATRAAIIDGAAREFDERGYVGASMDGVAERAGVTKGALYFHFASKADLAGAVVARQHEVSRAHAELAYARGRTPLESMMWMSQGLAVQMTTEVVVSAGIRLSTEPAGNGIARQDPYTDWMRVTADIFREAIAAGEVDDRWDPALIGRVVSPAYTGVQAVSDVLSGRADLFERLRELWTVLLAAFVTERTRPEIPRLVAIIAPDAEGRPVR</sequence>
<dbReference type="RefSeq" id="WP_058725773.1">
    <property type="nucleotide sequence ID" value="NZ_LDQC01000048.1"/>
</dbReference>
<dbReference type="GO" id="GO:0000976">
    <property type="term" value="F:transcription cis-regulatory region binding"/>
    <property type="evidence" value="ECO:0007669"/>
    <property type="project" value="TreeGrafter"/>
</dbReference>
<dbReference type="Gene3D" id="1.10.357.10">
    <property type="entry name" value="Tetracycline Repressor, domain 2"/>
    <property type="match status" value="1"/>
</dbReference>
<dbReference type="SUPFAM" id="SSF48498">
    <property type="entry name" value="Tetracyclin repressor-like, C-terminal domain"/>
    <property type="match status" value="1"/>
</dbReference>
<protein>
    <recommendedName>
        <fullName evidence="5">HTH tetR-type domain-containing protein</fullName>
    </recommendedName>
</protein>
<evidence type="ECO:0000259" key="5">
    <source>
        <dbReference type="PROSITE" id="PS50977"/>
    </source>
</evidence>
<dbReference type="PATRIC" id="fig|33881.3.peg.2122"/>
<organism evidence="6 7">
    <name type="scientific">Curtobacterium luteum</name>
    <dbReference type="NCBI Taxonomy" id="33881"/>
    <lineage>
        <taxon>Bacteria</taxon>
        <taxon>Bacillati</taxon>
        <taxon>Actinomycetota</taxon>
        <taxon>Actinomycetes</taxon>
        <taxon>Micrococcales</taxon>
        <taxon>Microbacteriaceae</taxon>
        <taxon>Curtobacterium</taxon>
    </lineage>
</organism>
<dbReference type="GO" id="GO:0045892">
    <property type="term" value="P:negative regulation of DNA-templated transcription"/>
    <property type="evidence" value="ECO:0007669"/>
    <property type="project" value="UniProtKB-ARBA"/>
</dbReference>
<accession>A0A175RSP2</accession>
<dbReference type="InterPro" id="IPR036271">
    <property type="entry name" value="Tet_transcr_reg_TetR-rel_C_sf"/>
</dbReference>
<evidence type="ECO:0000313" key="7">
    <source>
        <dbReference type="Proteomes" id="UP000078252"/>
    </source>
</evidence>
<evidence type="ECO:0000256" key="1">
    <source>
        <dbReference type="ARBA" id="ARBA00023015"/>
    </source>
</evidence>
<dbReference type="Pfam" id="PF21935">
    <property type="entry name" value="TetR_C_45"/>
    <property type="match status" value="1"/>
</dbReference>
<evidence type="ECO:0000256" key="3">
    <source>
        <dbReference type="ARBA" id="ARBA00023163"/>
    </source>
</evidence>
<dbReference type="GO" id="GO:0003700">
    <property type="term" value="F:DNA-binding transcription factor activity"/>
    <property type="evidence" value="ECO:0007669"/>
    <property type="project" value="TreeGrafter"/>
</dbReference>
<dbReference type="InterPro" id="IPR047923">
    <property type="entry name" value="ArpA-like"/>
</dbReference>
<keyword evidence="2 4" id="KW-0238">DNA-binding</keyword>
<dbReference type="SUPFAM" id="SSF46689">
    <property type="entry name" value="Homeodomain-like"/>
    <property type="match status" value="1"/>
</dbReference>
<feature type="DNA-binding region" description="H-T-H motif" evidence="4">
    <location>
        <begin position="36"/>
        <end position="55"/>
    </location>
</feature>
<dbReference type="InterPro" id="IPR054126">
    <property type="entry name" value="CprB_TetR_C"/>
</dbReference>
<proteinExistence type="predicted"/>
<keyword evidence="3" id="KW-0804">Transcription</keyword>
<reference evidence="6 7" key="1">
    <citation type="journal article" date="2016" name="Front. Microbiol.">
        <title>Genomic Resource of Rice Seed Associated Bacteria.</title>
        <authorList>
            <person name="Midha S."/>
            <person name="Bansal K."/>
            <person name="Sharma S."/>
            <person name="Kumar N."/>
            <person name="Patil P.P."/>
            <person name="Chaudhry V."/>
            <person name="Patil P.B."/>
        </authorList>
    </citation>
    <scope>NUCLEOTIDE SEQUENCE [LARGE SCALE GENOMIC DNA]</scope>
    <source>
        <strain evidence="6 7">NS184</strain>
    </source>
</reference>
<dbReference type="InterPro" id="IPR050109">
    <property type="entry name" value="HTH-type_TetR-like_transc_reg"/>
</dbReference>
<dbReference type="InterPro" id="IPR023772">
    <property type="entry name" value="DNA-bd_HTH_TetR-type_CS"/>
</dbReference>